<feature type="chain" id="PRO_5009514753" description="DUF4015 domain-containing protein" evidence="1">
    <location>
        <begin position="22"/>
        <end position="337"/>
    </location>
</feature>
<evidence type="ECO:0000313" key="4">
    <source>
        <dbReference type="Proteomes" id="UP000179242"/>
    </source>
</evidence>
<dbReference type="AlphaFoldDB" id="A0A1F4U602"/>
<keyword evidence="1" id="KW-0732">Signal</keyword>
<dbReference type="Gene3D" id="3.20.20.80">
    <property type="entry name" value="Glycosidases"/>
    <property type="match status" value="1"/>
</dbReference>
<evidence type="ECO:0000313" key="3">
    <source>
        <dbReference type="EMBL" id="OGC40250.1"/>
    </source>
</evidence>
<dbReference type="InterPro" id="IPR025275">
    <property type="entry name" value="DUF4015"/>
</dbReference>
<feature type="domain" description="DUF4015" evidence="2">
    <location>
        <begin position="31"/>
        <end position="329"/>
    </location>
</feature>
<proteinExistence type="predicted"/>
<reference evidence="3 4" key="1">
    <citation type="journal article" date="2016" name="Nat. Commun.">
        <title>Thousands of microbial genomes shed light on interconnected biogeochemical processes in an aquifer system.</title>
        <authorList>
            <person name="Anantharaman K."/>
            <person name="Brown C.T."/>
            <person name="Hug L.A."/>
            <person name="Sharon I."/>
            <person name="Castelle C.J."/>
            <person name="Probst A.J."/>
            <person name="Thomas B.C."/>
            <person name="Singh A."/>
            <person name="Wilkins M.J."/>
            <person name="Karaoz U."/>
            <person name="Brodie E.L."/>
            <person name="Williams K.H."/>
            <person name="Hubbard S.S."/>
            <person name="Banfield J.F."/>
        </authorList>
    </citation>
    <scope>NUCLEOTIDE SEQUENCE [LARGE SCALE GENOMIC DNA]</scope>
</reference>
<dbReference type="SUPFAM" id="SSF51445">
    <property type="entry name" value="(Trans)glycosidases"/>
    <property type="match status" value="1"/>
</dbReference>
<feature type="signal peptide" evidence="1">
    <location>
        <begin position="1"/>
        <end position="21"/>
    </location>
</feature>
<comment type="caution">
    <text evidence="3">The sequence shown here is derived from an EMBL/GenBank/DDBJ whole genome shotgun (WGS) entry which is preliminary data.</text>
</comment>
<evidence type="ECO:0000256" key="1">
    <source>
        <dbReference type="SAM" id="SignalP"/>
    </source>
</evidence>
<sequence length="337" mass="38256">MKRFLFSFLALVILFSLSASIAKEKRTADKGLYITYWISQTRNRFDYIKKQAKAAGFNTLIIDVKQKIEAPLIPLVKSRSLNDRYEVQADPWLTQLVKELHEEGFIVSGRIVVFKDDHLAIARPDLAITGYRDRKGGRWVSPHLKEVRLYNALIAEIAAKSGIDEVQFDYIRFPAEGAIPTDRRSKVDAINQFLKEAKERLQKYDVSIAVDIFGVTAWQSDFDIKTLGQSIEAMAEYIDVLCPMLYPSHFHNGYDGFANPGDHPYYFINSGVAKSLELIGDKKVKLVPWLQGFALGTNNFGKNYIQQQINACTDEGVSSFLIWNAGNRYDSLPVKNN</sequence>
<name>A0A1F4U602_UNCSA</name>
<accession>A0A1F4U602</accession>
<gene>
    <name evidence="3" type="ORF">A2438_03100</name>
</gene>
<evidence type="ECO:0000259" key="2">
    <source>
        <dbReference type="Pfam" id="PF13200"/>
    </source>
</evidence>
<dbReference type="Pfam" id="PF13200">
    <property type="entry name" value="DUF4015"/>
    <property type="match status" value="1"/>
</dbReference>
<dbReference type="Proteomes" id="UP000179242">
    <property type="component" value="Unassembled WGS sequence"/>
</dbReference>
<dbReference type="EMBL" id="MEUJ01000004">
    <property type="protein sequence ID" value="OGC40250.1"/>
    <property type="molecule type" value="Genomic_DNA"/>
</dbReference>
<organism evidence="3 4">
    <name type="scientific">candidate division WOR-1 bacterium RIFOXYC2_FULL_46_14</name>
    <dbReference type="NCBI Taxonomy" id="1802587"/>
    <lineage>
        <taxon>Bacteria</taxon>
        <taxon>Bacillati</taxon>
        <taxon>Saganbacteria</taxon>
    </lineage>
</organism>
<protein>
    <recommendedName>
        <fullName evidence="2">DUF4015 domain-containing protein</fullName>
    </recommendedName>
</protein>
<dbReference type="InterPro" id="IPR017853">
    <property type="entry name" value="GH"/>
</dbReference>